<dbReference type="Proteomes" id="UP001197378">
    <property type="component" value="Unassembled WGS sequence"/>
</dbReference>
<proteinExistence type="predicted"/>
<dbReference type="InterPro" id="IPR055343">
    <property type="entry name" value="CREG_beta-barrel"/>
</dbReference>
<evidence type="ECO:0000259" key="1">
    <source>
        <dbReference type="Pfam" id="PF10615"/>
    </source>
</evidence>
<dbReference type="InterPro" id="IPR012349">
    <property type="entry name" value="Split_barrel_FMN-bd"/>
</dbReference>
<dbReference type="EMBL" id="JAAXYO010000039">
    <property type="protein sequence ID" value="MBU2787345.1"/>
    <property type="molecule type" value="Genomic_DNA"/>
</dbReference>
<reference evidence="3" key="1">
    <citation type="journal article" date="2021" name="ISME J.">
        <title>Genomic evolution of the class Acidithiobacillia: deep-branching Proteobacteria living in extreme acidic conditions.</title>
        <authorList>
            <person name="Moya-Beltran A."/>
            <person name="Beard S."/>
            <person name="Rojas-Villalobos C."/>
            <person name="Issotta F."/>
            <person name="Gallardo Y."/>
            <person name="Ulloa R."/>
            <person name="Giaveno A."/>
            <person name="Degli Esposti M."/>
            <person name="Johnson D.B."/>
            <person name="Quatrini R."/>
        </authorList>
    </citation>
    <scope>NUCLEOTIDE SEQUENCE</scope>
    <source>
        <strain evidence="3">VAN18-1</strain>
    </source>
</reference>
<evidence type="ECO:0000313" key="3">
    <source>
        <dbReference type="EMBL" id="MBU2787345.1"/>
    </source>
</evidence>
<keyword evidence="4" id="KW-1185">Reference proteome</keyword>
<sequence length="235" mass="26703">MDAGSQSLRNFLRSHYQGAIAVLAPDGSPYTAVVHYACDHYGSPHFLFSNLAVHQQYLHKDPRASFLVWEPGDDLMELPRMAVQGEIHRVHPDPALEGRLLCLLPGADGYRDMPDFHFYRLDIQRIRWIAGFGSMGWQEEDIRLADDLRELELAEAGAVAHMNTDHRENLRDYWRHFGGAEAAEPVRLLALDAEGGDLQAGSQRLRLSFPQRAQGPQDWRRLLVEMAQQARGRQP</sequence>
<dbReference type="Pfam" id="PF13883">
    <property type="entry name" value="CREG_beta-barrel"/>
    <property type="match status" value="1"/>
</dbReference>
<protein>
    <submittedName>
        <fullName evidence="3">DUF2470 domain-containing protein</fullName>
    </submittedName>
</protein>
<dbReference type="InterPro" id="IPR019595">
    <property type="entry name" value="DUF2470"/>
</dbReference>
<gene>
    <name evidence="3" type="ORF">HFQ13_03825</name>
</gene>
<dbReference type="Gene3D" id="3.20.180.10">
    <property type="entry name" value="PNP-oxidase-like"/>
    <property type="match status" value="1"/>
</dbReference>
<dbReference type="InterPro" id="IPR037119">
    <property type="entry name" value="Haem_oxidase_HugZ-like_sf"/>
</dbReference>
<dbReference type="Pfam" id="PF10615">
    <property type="entry name" value="DUF2470"/>
    <property type="match status" value="1"/>
</dbReference>
<dbReference type="SUPFAM" id="SSF50475">
    <property type="entry name" value="FMN-binding split barrel"/>
    <property type="match status" value="1"/>
</dbReference>
<dbReference type="GO" id="GO:0005737">
    <property type="term" value="C:cytoplasm"/>
    <property type="evidence" value="ECO:0007669"/>
    <property type="project" value="UniProtKB-ARBA"/>
</dbReference>
<name>A0AAE2YNH0_9PROT</name>
<dbReference type="RefSeq" id="WP_215871917.1">
    <property type="nucleotide sequence ID" value="NZ_JAAXYO010000039.1"/>
</dbReference>
<accession>A0AAE2YNH0</accession>
<dbReference type="PANTHER" id="PTHR13343">
    <property type="entry name" value="CREG1 PROTEIN"/>
    <property type="match status" value="1"/>
</dbReference>
<comment type="caution">
    <text evidence="3">The sequence shown here is derived from an EMBL/GenBank/DDBJ whole genome shotgun (WGS) entry which is preliminary data.</text>
</comment>
<dbReference type="Gene3D" id="2.30.110.10">
    <property type="entry name" value="Electron Transport, Fmn-binding Protein, Chain A"/>
    <property type="match status" value="1"/>
</dbReference>
<evidence type="ECO:0000259" key="2">
    <source>
        <dbReference type="Pfam" id="PF13883"/>
    </source>
</evidence>
<evidence type="ECO:0000313" key="4">
    <source>
        <dbReference type="Proteomes" id="UP001197378"/>
    </source>
</evidence>
<dbReference type="PANTHER" id="PTHR13343:SF17">
    <property type="entry name" value="CELLULAR REPRESSOR OF E1A-STIMULATED GENES, ISOFORM A"/>
    <property type="match status" value="1"/>
</dbReference>
<organism evidence="3 4">
    <name type="scientific">Igneacidithiobacillus copahuensis</name>
    <dbReference type="NCBI Taxonomy" id="2724909"/>
    <lineage>
        <taxon>Bacteria</taxon>
        <taxon>Pseudomonadati</taxon>
        <taxon>Pseudomonadota</taxon>
        <taxon>Acidithiobacillia</taxon>
        <taxon>Acidithiobacillales</taxon>
        <taxon>Acidithiobacillaceae</taxon>
        <taxon>Igneacidithiobacillus</taxon>
    </lineage>
</organism>
<feature type="domain" description="DUF2470" evidence="1">
    <location>
        <begin position="156"/>
        <end position="226"/>
    </location>
</feature>
<dbReference type="AlphaFoldDB" id="A0AAE2YNH0"/>
<feature type="domain" description="CREG-like beta-barrel" evidence="2">
    <location>
        <begin position="27"/>
        <end position="136"/>
    </location>
</feature>